<dbReference type="PANTHER" id="PTHR31793:SF24">
    <property type="entry name" value="LONG-CHAIN ACYL-COA THIOESTERASE FADM"/>
    <property type="match status" value="1"/>
</dbReference>
<dbReference type="Proteomes" id="UP000599074">
    <property type="component" value="Unassembled WGS sequence"/>
</dbReference>
<dbReference type="RefSeq" id="WP_168117019.1">
    <property type="nucleotide sequence ID" value="NZ_BOON01000039.1"/>
</dbReference>
<dbReference type="GO" id="GO:0047617">
    <property type="term" value="F:fatty acyl-CoA hydrolase activity"/>
    <property type="evidence" value="ECO:0007669"/>
    <property type="project" value="TreeGrafter"/>
</dbReference>
<dbReference type="InterPro" id="IPR029069">
    <property type="entry name" value="HotDog_dom_sf"/>
</dbReference>
<reference evidence="1" key="1">
    <citation type="submission" date="2021-01" db="EMBL/GenBank/DDBJ databases">
        <title>Whole genome shotgun sequence of Planosporangium mesophilum NBRC 109066.</title>
        <authorList>
            <person name="Komaki H."/>
            <person name="Tamura T."/>
        </authorList>
    </citation>
    <scope>NUCLEOTIDE SEQUENCE</scope>
    <source>
        <strain evidence="1">NBRC 109066</strain>
    </source>
</reference>
<gene>
    <name evidence="1" type="ORF">Pme01_41590</name>
</gene>
<proteinExistence type="predicted"/>
<evidence type="ECO:0000313" key="2">
    <source>
        <dbReference type="Proteomes" id="UP000599074"/>
    </source>
</evidence>
<dbReference type="CDD" id="cd00586">
    <property type="entry name" value="4HBT"/>
    <property type="match status" value="1"/>
</dbReference>
<protein>
    <submittedName>
        <fullName evidence="1">Thioesterase</fullName>
    </submittedName>
</protein>
<sequence length="153" mass="16657">MTERAELAPPSRPAPPAGRAEFLAQVRWSDPDQLGHVNHARYLSYFEDARMMLLAGAPTGVPGSAGDRGCIAARVAVDYAAPVVFRPGLVLRVETSVTAIGRSSWTLSQRMYDGDVVVAHCECVLVAYSYAGNKARPLDDDERAYWQRFTDGG</sequence>
<dbReference type="InterPro" id="IPR050563">
    <property type="entry name" value="4-hydroxybenzoyl-CoA_TE"/>
</dbReference>
<dbReference type="Gene3D" id="3.10.129.10">
    <property type="entry name" value="Hotdog Thioesterase"/>
    <property type="match status" value="1"/>
</dbReference>
<dbReference type="AlphaFoldDB" id="A0A8J3X1M6"/>
<dbReference type="SUPFAM" id="SSF54637">
    <property type="entry name" value="Thioesterase/thiol ester dehydrase-isomerase"/>
    <property type="match status" value="1"/>
</dbReference>
<dbReference type="EMBL" id="BOON01000039">
    <property type="protein sequence ID" value="GII24562.1"/>
    <property type="molecule type" value="Genomic_DNA"/>
</dbReference>
<accession>A0A8J3X1M6</accession>
<comment type="caution">
    <text evidence="1">The sequence shown here is derived from an EMBL/GenBank/DDBJ whole genome shotgun (WGS) entry which is preliminary data.</text>
</comment>
<dbReference type="PANTHER" id="PTHR31793">
    <property type="entry name" value="4-HYDROXYBENZOYL-COA THIOESTERASE FAMILY MEMBER"/>
    <property type="match status" value="1"/>
</dbReference>
<evidence type="ECO:0000313" key="1">
    <source>
        <dbReference type="EMBL" id="GII24562.1"/>
    </source>
</evidence>
<organism evidence="1 2">
    <name type="scientific">Planosporangium mesophilum</name>
    <dbReference type="NCBI Taxonomy" id="689768"/>
    <lineage>
        <taxon>Bacteria</taxon>
        <taxon>Bacillati</taxon>
        <taxon>Actinomycetota</taxon>
        <taxon>Actinomycetes</taxon>
        <taxon>Micromonosporales</taxon>
        <taxon>Micromonosporaceae</taxon>
        <taxon>Planosporangium</taxon>
    </lineage>
</organism>
<dbReference type="Pfam" id="PF13279">
    <property type="entry name" value="4HBT_2"/>
    <property type="match status" value="1"/>
</dbReference>
<name>A0A8J3X1M6_9ACTN</name>
<keyword evidence="2" id="KW-1185">Reference proteome</keyword>